<dbReference type="PANTHER" id="PTHR45036:SF1">
    <property type="entry name" value="METHYLTRANSFERASE LIKE 7A"/>
    <property type="match status" value="1"/>
</dbReference>
<keyword evidence="2" id="KW-0489">Methyltransferase</keyword>
<gene>
    <name evidence="2" type="ORF">QQS35_21175</name>
</gene>
<sequence>MQKSFARIYDYAMAPLEKRYINSWRKKLLIYAKGKVLEIGAGTGVNFSLYNKCEEVIAIEPNPYMIEKAKSRINLNGVPIKVMDSSAEKIPLPDDHFDTIVSMLVLCSVDNMDIALKELRRVLKPGGNLLVLEHVKMEKTIYARLQQILTPVWKRIADGCHLDRETESMIRKSGFRIVSKNTYLSSLVVSIVATIDTK</sequence>
<dbReference type="RefSeq" id="WP_285934245.1">
    <property type="nucleotide sequence ID" value="NZ_JASTZU010000063.1"/>
</dbReference>
<dbReference type="Proteomes" id="UP001235343">
    <property type="component" value="Unassembled WGS sequence"/>
</dbReference>
<feature type="domain" description="Methyltransferase type 11" evidence="1">
    <location>
        <begin position="37"/>
        <end position="130"/>
    </location>
</feature>
<proteinExistence type="predicted"/>
<keyword evidence="3" id="KW-1185">Reference proteome</keyword>
<dbReference type="SUPFAM" id="SSF53335">
    <property type="entry name" value="S-adenosyl-L-methionine-dependent methyltransferases"/>
    <property type="match status" value="1"/>
</dbReference>
<dbReference type="InterPro" id="IPR052356">
    <property type="entry name" value="Thiol_S-MT"/>
</dbReference>
<organism evidence="2 3">
    <name type="scientific">Aquibacillus rhizosphaerae</name>
    <dbReference type="NCBI Taxonomy" id="3051431"/>
    <lineage>
        <taxon>Bacteria</taxon>
        <taxon>Bacillati</taxon>
        <taxon>Bacillota</taxon>
        <taxon>Bacilli</taxon>
        <taxon>Bacillales</taxon>
        <taxon>Bacillaceae</taxon>
        <taxon>Aquibacillus</taxon>
    </lineage>
</organism>
<dbReference type="Pfam" id="PF08241">
    <property type="entry name" value="Methyltransf_11"/>
    <property type="match status" value="1"/>
</dbReference>
<name>A0ABT7LAR4_9BACI</name>
<dbReference type="PANTHER" id="PTHR45036">
    <property type="entry name" value="METHYLTRANSFERASE LIKE 7B"/>
    <property type="match status" value="1"/>
</dbReference>
<dbReference type="EMBL" id="JASTZU010000063">
    <property type="protein sequence ID" value="MDL4842954.1"/>
    <property type="molecule type" value="Genomic_DNA"/>
</dbReference>
<evidence type="ECO:0000313" key="3">
    <source>
        <dbReference type="Proteomes" id="UP001235343"/>
    </source>
</evidence>
<dbReference type="InterPro" id="IPR013216">
    <property type="entry name" value="Methyltransf_11"/>
</dbReference>
<evidence type="ECO:0000259" key="1">
    <source>
        <dbReference type="Pfam" id="PF08241"/>
    </source>
</evidence>
<accession>A0ABT7LAR4</accession>
<dbReference type="InterPro" id="IPR029063">
    <property type="entry name" value="SAM-dependent_MTases_sf"/>
</dbReference>
<protein>
    <submittedName>
        <fullName evidence="2">Class I SAM-dependent methyltransferase</fullName>
    </submittedName>
</protein>
<evidence type="ECO:0000313" key="2">
    <source>
        <dbReference type="EMBL" id="MDL4842954.1"/>
    </source>
</evidence>
<dbReference type="GO" id="GO:0032259">
    <property type="term" value="P:methylation"/>
    <property type="evidence" value="ECO:0007669"/>
    <property type="project" value="UniProtKB-KW"/>
</dbReference>
<reference evidence="2 3" key="1">
    <citation type="submission" date="2023-06" db="EMBL/GenBank/DDBJ databases">
        <title>Aquibacillus rhizosphaerae LR5S19.</title>
        <authorList>
            <person name="Sun J.-Q."/>
        </authorList>
    </citation>
    <scope>NUCLEOTIDE SEQUENCE [LARGE SCALE GENOMIC DNA]</scope>
    <source>
        <strain evidence="2 3">LR5S19</strain>
    </source>
</reference>
<keyword evidence="2" id="KW-0808">Transferase</keyword>
<dbReference type="Gene3D" id="3.40.50.150">
    <property type="entry name" value="Vaccinia Virus protein VP39"/>
    <property type="match status" value="1"/>
</dbReference>
<comment type="caution">
    <text evidence="2">The sequence shown here is derived from an EMBL/GenBank/DDBJ whole genome shotgun (WGS) entry which is preliminary data.</text>
</comment>
<dbReference type="CDD" id="cd02440">
    <property type="entry name" value="AdoMet_MTases"/>
    <property type="match status" value="1"/>
</dbReference>
<dbReference type="GO" id="GO:0008168">
    <property type="term" value="F:methyltransferase activity"/>
    <property type="evidence" value="ECO:0007669"/>
    <property type="project" value="UniProtKB-KW"/>
</dbReference>